<evidence type="ECO:0000313" key="5">
    <source>
        <dbReference type="Proteomes" id="UP000264492"/>
    </source>
</evidence>
<feature type="domain" description="EF-hand" evidence="3">
    <location>
        <begin position="59"/>
        <end position="75"/>
    </location>
</feature>
<reference evidence="4 5" key="1">
    <citation type="submission" date="2018-08" db="EMBL/GenBank/DDBJ databases">
        <title>Lysobacter sp. zong2l5, whole genome shotgun sequence.</title>
        <authorList>
            <person name="Zhang X."/>
            <person name="Feng G."/>
            <person name="Zhu H."/>
        </authorList>
    </citation>
    <scope>NUCLEOTIDE SEQUENCE [LARGE SCALE GENOMIC DNA]</scope>
    <source>
        <strain evidence="5">zong2l5</strain>
    </source>
</reference>
<dbReference type="Gene3D" id="1.10.238.10">
    <property type="entry name" value="EF-hand"/>
    <property type="match status" value="1"/>
</dbReference>
<dbReference type="GO" id="GO:0005509">
    <property type="term" value="F:calcium ion binding"/>
    <property type="evidence" value="ECO:0007669"/>
    <property type="project" value="InterPro"/>
</dbReference>
<dbReference type="InterPro" id="IPR002048">
    <property type="entry name" value="EF_hand_dom"/>
</dbReference>
<protein>
    <submittedName>
        <fullName evidence="4">EF-hand domain-containing protein</fullName>
    </submittedName>
</protein>
<dbReference type="OrthoDB" id="6025648at2"/>
<organism evidence="4 5">
    <name type="scientific">Lysobacter silvisoli</name>
    <dbReference type="NCBI Taxonomy" id="2293254"/>
    <lineage>
        <taxon>Bacteria</taxon>
        <taxon>Pseudomonadati</taxon>
        <taxon>Pseudomonadota</taxon>
        <taxon>Gammaproteobacteria</taxon>
        <taxon>Lysobacterales</taxon>
        <taxon>Lysobacteraceae</taxon>
        <taxon>Lysobacter</taxon>
    </lineage>
</organism>
<evidence type="ECO:0000313" key="4">
    <source>
        <dbReference type="EMBL" id="RDZ29392.1"/>
    </source>
</evidence>
<dbReference type="SUPFAM" id="SSF47473">
    <property type="entry name" value="EF-hand"/>
    <property type="match status" value="1"/>
</dbReference>
<dbReference type="InterPro" id="IPR018247">
    <property type="entry name" value="EF_Hand_1_Ca_BS"/>
</dbReference>
<evidence type="ECO:0000256" key="1">
    <source>
        <dbReference type="SAM" id="MobiDB-lite"/>
    </source>
</evidence>
<feature type="compositionally biased region" description="Polar residues" evidence="1">
    <location>
        <begin position="41"/>
        <end position="58"/>
    </location>
</feature>
<dbReference type="PROSITE" id="PS00018">
    <property type="entry name" value="EF_HAND_1"/>
    <property type="match status" value="1"/>
</dbReference>
<dbReference type="RefSeq" id="WP_115858830.1">
    <property type="nucleotide sequence ID" value="NZ_QTSU01000001.1"/>
</dbReference>
<keyword evidence="5" id="KW-1185">Reference proteome</keyword>
<keyword evidence="2" id="KW-0732">Signal</keyword>
<evidence type="ECO:0000259" key="3">
    <source>
        <dbReference type="Pfam" id="PF13202"/>
    </source>
</evidence>
<dbReference type="EMBL" id="QTSU01000001">
    <property type="protein sequence ID" value="RDZ29392.1"/>
    <property type="molecule type" value="Genomic_DNA"/>
</dbReference>
<proteinExistence type="predicted"/>
<name>A0A371K6B2_9GAMM</name>
<dbReference type="AlphaFoldDB" id="A0A371K6B2"/>
<accession>A0A371K6B2</accession>
<feature type="compositionally biased region" description="Basic and acidic residues" evidence="1">
    <location>
        <begin position="87"/>
        <end position="96"/>
    </location>
</feature>
<dbReference type="Pfam" id="PF13202">
    <property type="entry name" value="EF-hand_5"/>
    <property type="match status" value="1"/>
</dbReference>
<comment type="caution">
    <text evidence="4">The sequence shown here is derived from an EMBL/GenBank/DDBJ whole genome shotgun (WGS) entry which is preliminary data.</text>
</comment>
<dbReference type="Proteomes" id="UP000264492">
    <property type="component" value="Unassembled WGS sequence"/>
</dbReference>
<feature type="region of interest" description="Disordered" evidence="1">
    <location>
        <begin position="82"/>
        <end position="115"/>
    </location>
</feature>
<feature type="chain" id="PRO_5016612779" evidence="2">
    <location>
        <begin position="27"/>
        <end position="115"/>
    </location>
</feature>
<sequence>MNAPARKLLSCSIALSAVLAMPMAFAQDQTAPTPQEPPPSTSGDASQMQSPMGETTTPVFAEFDVDSDGKISKTEAAIDAKLTSDFATRDKNRDGSLSEAEYNAGHAKHEDRKRK</sequence>
<evidence type="ECO:0000256" key="2">
    <source>
        <dbReference type="SAM" id="SignalP"/>
    </source>
</evidence>
<feature type="signal peptide" evidence="2">
    <location>
        <begin position="1"/>
        <end position="26"/>
    </location>
</feature>
<feature type="region of interest" description="Disordered" evidence="1">
    <location>
        <begin position="27"/>
        <end position="60"/>
    </location>
</feature>
<dbReference type="InterPro" id="IPR011992">
    <property type="entry name" value="EF-hand-dom_pair"/>
</dbReference>
<gene>
    <name evidence="4" type="ORF">DX914_10010</name>
</gene>